<keyword evidence="3" id="KW-1185">Reference proteome</keyword>
<dbReference type="EMBL" id="NOII01000001">
    <property type="protein sequence ID" value="OYD59557.1"/>
    <property type="molecule type" value="Genomic_DNA"/>
</dbReference>
<feature type="domain" description="General stress protein 17M-like" evidence="1">
    <location>
        <begin position="5"/>
        <end position="73"/>
    </location>
</feature>
<dbReference type="AlphaFoldDB" id="A0A235FF45"/>
<dbReference type="PANTHER" id="PTHR36109">
    <property type="entry name" value="MEMBRANE PROTEIN-RELATED"/>
    <property type="match status" value="1"/>
</dbReference>
<protein>
    <recommendedName>
        <fullName evidence="1">General stress protein 17M-like domain-containing protein</fullName>
    </recommendedName>
</protein>
<dbReference type="PANTHER" id="PTHR36109:SF2">
    <property type="entry name" value="MEMBRANE PROTEIN"/>
    <property type="match status" value="1"/>
</dbReference>
<reference evidence="2 3" key="1">
    <citation type="submission" date="2017-07" db="EMBL/GenBank/DDBJ databases">
        <title>Fictibacillus sp. nov. GDSW-R2A3 Genome sequencing and assembly.</title>
        <authorList>
            <person name="Mayilraj S."/>
        </authorList>
    </citation>
    <scope>NUCLEOTIDE SEQUENCE [LARGE SCALE GENOMIC DNA]</scope>
    <source>
        <strain evidence="2 3">GDSW-R2A3</strain>
    </source>
</reference>
<accession>A0A235FF45</accession>
<dbReference type="RefSeq" id="WP_094251518.1">
    <property type="nucleotide sequence ID" value="NZ_JBHLXL010000001.1"/>
</dbReference>
<proteinExistence type="predicted"/>
<dbReference type="OrthoDB" id="2678178at2"/>
<sequence length="147" mass="15937">MKRHIVGAYEKESEAVSAINSLTERGYNTKHISIVAKDDDTLEAIADKTHVKEERVVEDDLDNATYGTIAGFLTGIGGGIAVPGLGVPGVGPLLAAGPFASMFTHDEKDFKEVLLELDLSEEEAERYTNDLIDGKIIVMVDETRTML</sequence>
<gene>
    <name evidence="2" type="ORF">CGZ90_06605</name>
</gene>
<dbReference type="InterPro" id="IPR025889">
    <property type="entry name" value="GSP17M-like_dom"/>
</dbReference>
<name>A0A235FF45_9BACL</name>
<evidence type="ECO:0000313" key="2">
    <source>
        <dbReference type="EMBL" id="OYD59557.1"/>
    </source>
</evidence>
<evidence type="ECO:0000259" key="1">
    <source>
        <dbReference type="Pfam" id="PF11181"/>
    </source>
</evidence>
<evidence type="ECO:0000313" key="3">
    <source>
        <dbReference type="Proteomes" id="UP000215059"/>
    </source>
</evidence>
<comment type="caution">
    <text evidence="2">The sequence shown here is derived from an EMBL/GenBank/DDBJ whole genome shotgun (WGS) entry which is preliminary data.</text>
</comment>
<organism evidence="2 3">
    <name type="scientific">Fictibacillus aquaticus</name>
    <dbReference type="NCBI Taxonomy" id="2021314"/>
    <lineage>
        <taxon>Bacteria</taxon>
        <taxon>Bacillati</taxon>
        <taxon>Bacillota</taxon>
        <taxon>Bacilli</taxon>
        <taxon>Bacillales</taxon>
        <taxon>Fictibacillaceae</taxon>
        <taxon>Fictibacillus</taxon>
    </lineage>
</organism>
<dbReference type="Proteomes" id="UP000215059">
    <property type="component" value="Unassembled WGS sequence"/>
</dbReference>
<dbReference type="Pfam" id="PF11181">
    <property type="entry name" value="YflT"/>
    <property type="match status" value="1"/>
</dbReference>
<dbReference type="InterPro" id="IPR052948">
    <property type="entry name" value="Low_temp-induced_all0457"/>
</dbReference>